<evidence type="ECO:0000313" key="3">
    <source>
        <dbReference type="Proteomes" id="UP000317881"/>
    </source>
</evidence>
<reference evidence="2 3" key="1">
    <citation type="submission" date="2019-06" db="EMBL/GenBank/DDBJ databases">
        <title>Whole genome shotgun sequence of Streptomyces spinoverrucosus NBRC 14228.</title>
        <authorList>
            <person name="Hosoyama A."/>
            <person name="Uohara A."/>
            <person name="Ohji S."/>
            <person name="Ichikawa N."/>
        </authorList>
    </citation>
    <scope>NUCLEOTIDE SEQUENCE [LARGE SCALE GENOMIC DNA]</scope>
    <source>
        <strain evidence="2 3">NBRC 14228</strain>
    </source>
</reference>
<keyword evidence="1" id="KW-0812">Transmembrane</keyword>
<accession>A0A4Y3VTF4</accession>
<dbReference type="Proteomes" id="UP000317881">
    <property type="component" value="Unassembled WGS sequence"/>
</dbReference>
<dbReference type="AlphaFoldDB" id="A0A4Y3VTF4"/>
<dbReference type="OrthoDB" id="5418945at2"/>
<proteinExistence type="predicted"/>
<dbReference type="EMBL" id="BJND01000062">
    <property type="protein sequence ID" value="GEC09011.1"/>
    <property type="molecule type" value="Genomic_DNA"/>
</dbReference>
<organism evidence="2 3">
    <name type="scientific">Streptomyces spinoverrucosus</name>
    <dbReference type="NCBI Taxonomy" id="284043"/>
    <lineage>
        <taxon>Bacteria</taxon>
        <taxon>Bacillati</taxon>
        <taxon>Actinomycetota</taxon>
        <taxon>Actinomycetes</taxon>
        <taxon>Kitasatosporales</taxon>
        <taxon>Streptomycetaceae</taxon>
        <taxon>Streptomyces</taxon>
    </lineage>
</organism>
<sequence>MSEEPRLTTRRTTHRRIPRLVVVALPLALAGLLSLLISGNALRPFERITVIESRMASKSDYFKDPEVKRLLLKHGIRVDIRRLGSRGIATRSLNGLDVVFPSGQPAAKLILDRPDDTGQSVRPFVSPLALGSFRDYAETLVKAGVAKRQPSTSGEPTLYYDLDMAKFMTLLDGVDDENNPRDGEGSDADTWNGIGFKAVTGEKRSNSGSVLVRTSNVCESNSAGTYLSLLAFVANNEKTPGSSDPNNPRRVKEEVDRVAAKIKPLVSLQGMWADEQADSYFSALGESIASIALIYEHQYLAHQIAHHEKHGEQDTNRVLLYPRPYALTEPQLISLSPKGDRLVELIREDEELRRRALELGFRIRFSGESGASEELDKYLQDHGIQKPVPNRDQTKALEPDLDILQDIINYVGDCPPPNPDGSA</sequence>
<evidence type="ECO:0000313" key="2">
    <source>
        <dbReference type="EMBL" id="GEC09011.1"/>
    </source>
</evidence>
<comment type="caution">
    <text evidence="2">The sequence shown here is derived from an EMBL/GenBank/DDBJ whole genome shotgun (WGS) entry which is preliminary data.</text>
</comment>
<gene>
    <name evidence="2" type="ORF">SSP24_66660</name>
</gene>
<keyword evidence="3" id="KW-1185">Reference proteome</keyword>
<evidence type="ECO:0000256" key="1">
    <source>
        <dbReference type="SAM" id="Phobius"/>
    </source>
</evidence>
<keyword evidence="1" id="KW-1133">Transmembrane helix</keyword>
<protein>
    <submittedName>
        <fullName evidence="2">Uncharacterized protein</fullName>
    </submittedName>
</protein>
<dbReference type="RefSeq" id="WP_141313692.1">
    <property type="nucleotide sequence ID" value="NZ_BJND01000062.1"/>
</dbReference>
<keyword evidence="1" id="KW-0472">Membrane</keyword>
<feature type="transmembrane region" description="Helical" evidence="1">
    <location>
        <begin position="20"/>
        <end position="42"/>
    </location>
</feature>
<name>A0A4Y3VTF4_9ACTN</name>